<dbReference type="eggNOG" id="COG1014">
    <property type="taxonomic scope" value="Bacteria"/>
</dbReference>
<protein>
    <submittedName>
        <fullName evidence="3">Ferredoxin oxidoreductase</fullName>
    </submittedName>
</protein>
<dbReference type="Gene3D" id="3.40.920.10">
    <property type="entry name" value="Pyruvate-ferredoxin oxidoreductase, PFOR, domain III"/>
    <property type="match status" value="1"/>
</dbReference>
<dbReference type="InterPro" id="IPR019752">
    <property type="entry name" value="Pyrv/ketoisovalerate_OxRed_cat"/>
</dbReference>
<dbReference type="InterPro" id="IPR002869">
    <property type="entry name" value="Pyrv_flavodox_OxRed_cen"/>
</dbReference>
<dbReference type="Proteomes" id="UP000015520">
    <property type="component" value="Unassembled WGS sequence"/>
</dbReference>
<keyword evidence="1" id="KW-0560">Oxidoreductase</keyword>
<keyword evidence="4" id="KW-1185">Reference proteome</keyword>
<accession>T0JTW8</accession>
<name>T0JTW8_9BACT</name>
<organism evidence="3 4">
    <name type="scientific">Sulfurimonas hongkongensis</name>
    <dbReference type="NCBI Taxonomy" id="1172190"/>
    <lineage>
        <taxon>Bacteria</taxon>
        <taxon>Pseudomonadati</taxon>
        <taxon>Campylobacterota</taxon>
        <taxon>Epsilonproteobacteria</taxon>
        <taxon>Campylobacterales</taxon>
        <taxon>Sulfurimonadaceae</taxon>
        <taxon>Sulfurimonas</taxon>
    </lineage>
</organism>
<dbReference type="PATRIC" id="fig|1172190.3.peg.269"/>
<dbReference type="GO" id="GO:0016903">
    <property type="term" value="F:oxidoreductase activity, acting on the aldehyde or oxo group of donors"/>
    <property type="evidence" value="ECO:0007669"/>
    <property type="project" value="InterPro"/>
</dbReference>
<dbReference type="InterPro" id="IPR052198">
    <property type="entry name" value="IorB_Oxidoreductase"/>
</dbReference>
<proteinExistence type="predicted"/>
<evidence type="ECO:0000256" key="1">
    <source>
        <dbReference type="ARBA" id="ARBA00023002"/>
    </source>
</evidence>
<gene>
    <name evidence="3" type="ORF">M947_01405</name>
</gene>
<comment type="caution">
    <text evidence="3">The sequence shown here is derived from an EMBL/GenBank/DDBJ whole genome shotgun (WGS) entry which is preliminary data.</text>
</comment>
<dbReference type="PANTHER" id="PTHR43854:SF1">
    <property type="entry name" value="INDOLEPYRUVATE OXIDOREDUCTASE SUBUNIT IORB"/>
    <property type="match status" value="1"/>
</dbReference>
<dbReference type="OrthoDB" id="9800445at2"/>
<dbReference type="RefSeq" id="WP_021286562.1">
    <property type="nucleotide sequence ID" value="NZ_AUPZ01000002.1"/>
</dbReference>
<feature type="domain" description="Pyruvate/ketoisovalerate oxidoreductase catalytic" evidence="2">
    <location>
        <begin position="11"/>
        <end position="173"/>
    </location>
</feature>
<evidence type="ECO:0000313" key="3">
    <source>
        <dbReference type="EMBL" id="EQB40482.1"/>
    </source>
</evidence>
<dbReference type="EMBL" id="AUPZ01000002">
    <property type="protein sequence ID" value="EQB40482.1"/>
    <property type="molecule type" value="Genomic_DNA"/>
</dbReference>
<dbReference type="AlphaFoldDB" id="T0JTW8"/>
<dbReference type="Pfam" id="PF01558">
    <property type="entry name" value="POR"/>
    <property type="match status" value="1"/>
</dbReference>
<dbReference type="STRING" id="1172190.M947_01405"/>
<sequence length="180" mass="19732">MKYQIVIAGFGGQGVVFLVKVLAICAGNRNIAFLGTENHGMSQRGGSVSCDIKIGDFTNPVIDKNQADLMIALEKNEGLRNLAFLKLSGTLVTNAKDKDKYPELPFKGFAKIDAFKKAENGEFPIQGLNVYMLGFALVNDKNFPFSVQEVKDAITQINTKVAEQNIVILEQAMRDAKESK</sequence>
<dbReference type="SUPFAM" id="SSF53323">
    <property type="entry name" value="Pyruvate-ferredoxin oxidoreductase, PFOR, domain III"/>
    <property type="match status" value="1"/>
</dbReference>
<dbReference type="PANTHER" id="PTHR43854">
    <property type="entry name" value="INDOLEPYRUVATE OXIDOREDUCTASE SUBUNIT IORB"/>
    <property type="match status" value="1"/>
</dbReference>
<evidence type="ECO:0000259" key="2">
    <source>
        <dbReference type="Pfam" id="PF01558"/>
    </source>
</evidence>
<evidence type="ECO:0000313" key="4">
    <source>
        <dbReference type="Proteomes" id="UP000015520"/>
    </source>
</evidence>
<reference evidence="3 4" key="1">
    <citation type="submission" date="2013-07" db="EMBL/GenBank/DDBJ databases">
        <title>Sulfurimonas hongkongensis AST-10 Genome Sequencing.</title>
        <authorList>
            <person name="Cai L."/>
            <person name="Zhang T."/>
        </authorList>
    </citation>
    <scope>NUCLEOTIDE SEQUENCE [LARGE SCALE GENOMIC DNA]</scope>
    <source>
        <strain evidence="3 4">AST-10</strain>
    </source>
</reference>